<feature type="domain" description="Aldehyde dehydrogenase" evidence="8">
    <location>
        <begin position="16"/>
        <end position="434"/>
    </location>
</feature>
<evidence type="ECO:0000256" key="6">
    <source>
        <dbReference type="PROSITE-ProRule" id="PRU10007"/>
    </source>
</evidence>
<evidence type="ECO:0000256" key="4">
    <source>
        <dbReference type="PIRNR" id="PIRNR036492"/>
    </source>
</evidence>
<comment type="similarity">
    <text evidence="1 4 7">Belongs to the aldehyde dehydrogenase family.</text>
</comment>
<dbReference type="OrthoDB" id="9812625at2"/>
<dbReference type="InterPro" id="IPR016162">
    <property type="entry name" value="Ald_DH_N"/>
</dbReference>
<dbReference type="Gene3D" id="3.40.605.10">
    <property type="entry name" value="Aldehyde Dehydrogenase, Chain A, domain 1"/>
    <property type="match status" value="1"/>
</dbReference>
<keyword evidence="10" id="KW-1185">Reference proteome</keyword>
<dbReference type="InterPro" id="IPR016163">
    <property type="entry name" value="Ald_DH_C"/>
</dbReference>
<dbReference type="PANTHER" id="PTHR43570:SF20">
    <property type="entry name" value="ALDEHYDE DEHYDROGENASE ALDX-RELATED"/>
    <property type="match status" value="1"/>
</dbReference>
<dbReference type="RefSeq" id="WP_115330967.1">
    <property type="nucleotide sequence ID" value="NZ_CAAAHP010000001.1"/>
</dbReference>
<dbReference type="AlphaFoldDB" id="A0A378JLZ3"/>
<keyword evidence="2 4" id="KW-0560">Oxidoreductase</keyword>
<dbReference type="Proteomes" id="UP000254794">
    <property type="component" value="Unassembled WGS sequence"/>
</dbReference>
<sequence length="475" mass="53584">MTDQDELLSSFENHQRLFASHPYLPVATRLKHLRLLKKMLQHHALGLAETINTDYMHRAREETLLLEIFPTINAINYCLKNLKKWVKPRKRKIDWYFGTGKAHIIAQPIGVIGIIAPWNYPIFLSMVPLAYGLAAGNQVMIKMSEFTPNVGQKLQELIELIPGLNEYVSIHNGDIAYAEKFTSLPFAHLLFTGSTSIGKKVMATASKNLTPVTLELGGKSPTIISSSANARFLNRIFMGKLFNAGQTCLAPDFLLIARKWENDIERLATQFMQKHYPDMTDSKQYSNIISNKHSERLLSLLEDARAKGGNIVQLGDLKESRRALPLYLIFNANSTMQLMKEEIFGPLLPIIVYDTFKEAVDFISSLPNPLAIYYFGNDNLEVNQLQYETLSGALAINDTVTQAAIDDLPFGGVGQSGIGRYHGQEGFDTFSNLKPIFKQGRLSAITFFYPPYGKLLYYFLKLWAGIRFSKNSLDK</sequence>
<feature type="active site" evidence="5">
    <location>
        <position position="248"/>
    </location>
</feature>
<proteinExistence type="inferred from homology"/>
<dbReference type="InterPro" id="IPR016160">
    <property type="entry name" value="Ald_DH_CS_CYS"/>
</dbReference>
<evidence type="ECO:0000256" key="5">
    <source>
        <dbReference type="PIRSR" id="PIRSR036492-1"/>
    </source>
</evidence>
<dbReference type="InterPro" id="IPR012394">
    <property type="entry name" value="Aldehyde_DH_NAD(P)"/>
</dbReference>
<dbReference type="PROSITE" id="PS00687">
    <property type="entry name" value="ALDEHYDE_DEHYDR_GLU"/>
    <property type="match status" value="1"/>
</dbReference>
<dbReference type="PROSITE" id="PS00070">
    <property type="entry name" value="ALDEHYDE_DEHYDR_CYS"/>
    <property type="match status" value="1"/>
</dbReference>
<evidence type="ECO:0000256" key="3">
    <source>
        <dbReference type="ARBA" id="ARBA00023027"/>
    </source>
</evidence>
<dbReference type="InterPro" id="IPR015590">
    <property type="entry name" value="Aldehyde_DH_dom"/>
</dbReference>
<gene>
    <name evidence="9" type="primary">calB</name>
    <name evidence="9" type="ORF">NCTC13316_01418</name>
</gene>
<evidence type="ECO:0000313" key="10">
    <source>
        <dbReference type="Proteomes" id="UP000254794"/>
    </source>
</evidence>
<dbReference type="GO" id="GO:0006081">
    <property type="term" value="P:aldehyde metabolic process"/>
    <property type="evidence" value="ECO:0007669"/>
    <property type="project" value="InterPro"/>
</dbReference>
<evidence type="ECO:0000313" key="9">
    <source>
        <dbReference type="EMBL" id="STX51323.1"/>
    </source>
</evidence>
<evidence type="ECO:0000259" key="8">
    <source>
        <dbReference type="Pfam" id="PF00171"/>
    </source>
</evidence>
<dbReference type="PIRSF" id="PIRSF036492">
    <property type="entry name" value="ALDH"/>
    <property type="match status" value="1"/>
</dbReference>
<protein>
    <recommendedName>
        <fullName evidence="4">Aldehyde dehydrogenase</fullName>
    </recommendedName>
</protein>
<dbReference type="InterPro" id="IPR016161">
    <property type="entry name" value="Ald_DH/histidinol_DH"/>
</dbReference>
<feature type="active site" evidence="5 6">
    <location>
        <position position="215"/>
    </location>
</feature>
<dbReference type="GO" id="GO:0004029">
    <property type="term" value="F:aldehyde dehydrogenase (NAD+) activity"/>
    <property type="evidence" value="ECO:0007669"/>
    <property type="project" value="TreeGrafter"/>
</dbReference>
<evidence type="ECO:0000256" key="2">
    <source>
        <dbReference type="ARBA" id="ARBA00023002"/>
    </source>
</evidence>
<dbReference type="Pfam" id="PF00171">
    <property type="entry name" value="Aldedh"/>
    <property type="match status" value="1"/>
</dbReference>
<dbReference type="GO" id="GO:0005737">
    <property type="term" value="C:cytoplasm"/>
    <property type="evidence" value="ECO:0007669"/>
    <property type="project" value="TreeGrafter"/>
</dbReference>
<dbReference type="PANTHER" id="PTHR43570">
    <property type="entry name" value="ALDEHYDE DEHYDROGENASE"/>
    <property type="match status" value="1"/>
</dbReference>
<accession>A0A378JLZ3</accession>
<dbReference type="Gene3D" id="3.40.309.10">
    <property type="entry name" value="Aldehyde Dehydrogenase, Chain A, domain 2"/>
    <property type="match status" value="1"/>
</dbReference>
<organism evidence="9 10">
    <name type="scientific">Legionella busanensis</name>
    <dbReference type="NCBI Taxonomy" id="190655"/>
    <lineage>
        <taxon>Bacteria</taxon>
        <taxon>Pseudomonadati</taxon>
        <taxon>Pseudomonadota</taxon>
        <taxon>Gammaproteobacteria</taxon>
        <taxon>Legionellales</taxon>
        <taxon>Legionellaceae</taxon>
        <taxon>Legionella</taxon>
    </lineage>
</organism>
<reference evidence="9 10" key="1">
    <citation type="submission" date="2018-06" db="EMBL/GenBank/DDBJ databases">
        <authorList>
            <consortium name="Pathogen Informatics"/>
            <person name="Doyle S."/>
        </authorList>
    </citation>
    <scope>NUCLEOTIDE SEQUENCE [LARGE SCALE GENOMIC DNA]</scope>
    <source>
        <strain evidence="9 10">NCTC13316</strain>
    </source>
</reference>
<evidence type="ECO:0000256" key="1">
    <source>
        <dbReference type="ARBA" id="ARBA00009986"/>
    </source>
</evidence>
<dbReference type="EMBL" id="UGOD01000001">
    <property type="protein sequence ID" value="STX51323.1"/>
    <property type="molecule type" value="Genomic_DNA"/>
</dbReference>
<name>A0A378JLZ3_9GAMM</name>
<keyword evidence="3" id="KW-0520">NAD</keyword>
<dbReference type="InterPro" id="IPR029510">
    <property type="entry name" value="Ald_DH_CS_GLU"/>
</dbReference>
<dbReference type="SUPFAM" id="SSF53720">
    <property type="entry name" value="ALDH-like"/>
    <property type="match status" value="1"/>
</dbReference>
<evidence type="ECO:0000256" key="7">
    <source>
        <dbReference type="RuleBase" id="RU003345"/>
    </source>
</evidence>